<organism evidence="1 2">
    <name type="scientific">Podospora didyma</name>
    <dbReference type="NCBI Taxonomy" id="330526"/>
    <lineage>
        <taxon>Eukaryota</taxon>
        <taxon>Fungi</taxon>
        <taxon>Dikarya</taxon>
        <taxon>Ascomycota</taxon>
        <taxon>Pezizomycotina</taxon>
        <taxon>Sordariomycetes</taxon>
        <taxon>Sordariomycetidae</taxon>
        <taxon>Sordariales</taxon>
        <taxon>Podosporaceae</taxon>
        <taxon>Podospora</taxon>
    </lineage>
</organism>
<protein>
    <recommendedName>
        <fullName evidence="3">GroES-like protein</fullName>
    </recommendedName>
</protein>
<dbReference type="Gene3D" id="3.90.180.10">
    <property type="entry name" value="Medium-chain alcohol dehydrogenases, catalytic domain"/>
    <property type="match status" value="1"/>
</dbReference>
<evidence type="ECO:0000313" key="1">
    <source>
        <dbReference type="EMBL" id="KAK3386625.1"/>
    </source>
</evidence>
<evidence type="ECO:0008006" key="3">
    <source>
        <dbReference type="Google" id="ProtNLM"/>
    </source>
</evidence>
<evidence type="ECO:0000313" key="2">
    <source>
        <dbReference type="Proteomes" id="UP001285441"/>
    </source>
</evidence>
<name>A0AAE0NSB8_9PEZI</name>
<accession>A0AAE0NSB8</accession>
<proteinExistence type="predicted"/>
<dbReference type="Proteomes" id="UP001285441">
    <property type="component" value="Unassembled WGS sequence"/>
</dbReference>
<reference evidence="1" key="1">
    <citation type="journal article" date="2023" name="Mol. Phylogenet. Evol.">
        <title>Genome-scale phylogeny and comparative genomics of the fungal order Sordariales.</title>
        <authorList>
            <person name="Hensen N."/>
            <person name="Bonometti L."/>
            <person name="Westerberg I."/>
            <person name="Brannstrom I.O."/>
            <person name="Guillou S."/>
            <person name="Cros-Aarteil S."/>
            <person name="Calhoun S."/>
            <person name="Haridas S."/>
            <person name="Kuo A."/>
            <person name="Mondo S."/>
            <person name="Pangilinan J."/>
            <person name="Riley R."/>
            <person name="LaButti K."/>
            <person name="Andreopoulos B."/>
            <person name="Lipzen A."/>
            <person name="Chen C."/>
            <person name="Yan M."/>
            <person name="Daum C."/>
            <person name="Ng V."/>
            <person name="Clum A."/>
            <person name="Steindorff A."/>
            <person name="Ohm R.A."/>
            <person name="Martin F."/>
            <person name="Silar P."/>
            <person name="Natvig D.O."/>
            <person name="Lalanne C."/>
            <person name="Gautier V."/>
            <person name="Ament-Velasquez S.L."/>
            <person name="Kruys A."/>
            <person name="Hutchinson M.I."/>
            <person name="Powell A.J."/>
            <person name="Barry K."/>
            <person name="Miller A.N."/>
            <person name="Grigoriev I.V."/>
            <person name="Debuchy R."/>
            <person name="Gladieux P."/>
            <person name="Hiltunen Thoren M."/>
            <person name="Johannesson H."/>
        </authorList>
    </citation>
    <scope>NUCLEOTIDE SEQUENCE</scope>
    <source>
        <strain evidence="1">CBS 232.78</strain>
    </source>
</reference>
<reference evidence="1" key="2">
    <citation type="submission" date="2023-06" db="EMBL/GenBank/DDBJ databases">
        <authorList>
            <consortium name="Lawrence Berkeley National Laboratory"/>
            <person name="Haridas S."/>
            <person name="Hensen N."/>
            <person name="Bonometti L."/>
            <person name="Westerberg I."/>
            <person name="Brannstrom I.O."/>
            <person name="Guillou S."/>
            <person name="Cros-Aarteil S."/>
            <person name="Calhoun S."/>
            <person name="Kuo A."/>
            <person name="Mondo S."/>
            <person name="Pangilinan J."/>
            <person name="Riley R."/>
            <person name="LaButti K."/>
            <person name="Andreopoulos B."/>
            <person name="Lipzen A."/>
            <person name="Chen C."/>
            <person name="Yanf M."/>
            <person name="Daum C."/>
            <person name="Ng V."/>
            <person name="Clum A."/>
            <person name="Steindorff A."/>
            <person name="Ohm R."/>
            <person name="Martin F."/>
            <person name="Silar P."/>
            <person name="Natvig D."/>
            <person name="Lalanne C."/>
            <person name="Gautier V."/>
            <person name="Ament-velasquez S.L."/>
            <person name="Kruys A."/>
            <person name="Hutchinson M.I."/>
            <person name="Powell A.J."/>
            <person name="Barry K."/>
            <person name="Miller A.N."/>
            <person name="Grigoriev I.V."/>
            <person name="Debuchy R."/>
            <person name="Gladieux P."/>
            <person name="Thoren M.H."/>
            <person name="Johannesson H."/>
        </authorList>
    </citation>
    <scope>NUCLEOTIDE SEQUENCE</scope>
    <source>
        <strain evidence="1">CBS 232.78</strain>
    </source>
</reference>
<dbReference type="SUPFAM" id="SSF50129">
    <property type="entry name" value="GroES-like"/>
    <property type="match status" value="1"/>
</dbReference>
<dbReference type="AlphaFoldDB" id="A0AAE0NSB8"/>
<keyword evidence="2" id="KW-1185">Reference proteome</keyword>
<dbReference type="InterPro" id="IPR011032">
    <property type="entry name" value="GroES-like_sf"/>
</dbReference>
<comment type="caution">
    <text evidence="1">The sequence shown here is derived from an EMBL/GenBank/DDBJ whole genome shotgun (WGS) entry which is preliminary data.</text>
</comment>
<dbReference type="EMBL" id="JAULSW010000003">
    <property type="protein sequence ID" value="KAK3386625.1"/>
    <property type="molecule type" value="Genomic_DNA"/>
</dbReference>
<gene>
    <name evidence="1" type="ORF">B0H63DRAFT_468122</name>
</gene>
<sequence>MSTTSTNGHQHGSKATMRAVVEVGSATEQFKVGDRVLIPSGHGAGFFNVKSTTVPEIPMYGAWVGLSPIWGAVKPSIYASKYTDDSLVALLDDFSSGLDWLFLSDIFLTA</sequence>